<gene>
    <name evidence="3" type="ORF">AAAT34_01205</name>
</gene>
<organism evidence="3 4">
    <name type="scientific">Hallella faecis</name>
    <dbReference type="NCBI Taxonomy" id="2841596"/>
    <lineage>
        <taxon>Bacteria</taxon>
        <taxon>Pseudomonadati</taxon>
        <taxon>Bacteroidota</taxon>
        <taxon>Bacteroidia</taxon>
        <taxon>Bacteroidales</taxon>
        <taxon>Prevotellaceae</taxon>
        <taxon>Hallella</taxon>
    </lineage>
</organism>
<dbReference type="Proteomes" id="UP001487296">
    <property type="component" value="Unassembled WGS sequence"/>
</dbReference>
<dbReference type="Pfam" id="PF14200">
    <property type="entry name" value="RicinB_lectin_2"/>
    <property type="match status" value="1"/>
</dbReference>
<dbReference type="Gene3D" id="2.80.10.50">
    <property type="match status" value="1"/>
</dbReference>
<comment type="caution">
    <text evidence="3">The sequence shown here is derived from an EMBL/GenBank/DDBJ whole genome shotgun (WGS) entry which is preliminary data.</text>
</comment>
<dbReference type="InterPro" id="IPR014867">
    <property type="entry name" value="Spore_coat_CotH_CotH2/3/7"/>
</dbReference>
<dbReference type="RefSeq" id="WP_215758629.1">
    <property type="nucleotide sequence ID" value="NZ_JAHKBE010000001.1"/>
</dbReference>
<keyword evidence="1" id="KW-0732">Signal</keyword>
<reference evidence="3 4" key="1">
    <citation type="submission" date="2024-04" db="EMBL/GenBank/DDBJ databases">
        <title>Human intestinal bacterial collection.</title>
        <authorList>
            <person name="Pauvert C."/>
            <person name="Hitch T.C.A."/>
            <person name="Clavel T."/>
        </authorList>
    </citation>
    <scope>NUCLEOTIDE SEQUENCE [LARGE SCALE GENOMIC DNA]</scope>
    <source>
        <strain evidence="3 4">CLA-AA-H145</strain>
    </source>
</reference>
<evidence type="ECO:0000259" key="2">
    <source>
        <dbReference type="Pfam" id="PF14200"/>
    </source>
</evidence>
<dbReference type="GO" id="GO:0016301">
    <property type="term" value="F:kinase activity"/>
    <property type="evidence" value="ECO:0007669"/>
    <property type="project" value="UniProtKB-KW"/>
</dbReference>
<dbReference type="InterPro" id="IPR035992">
    <property type="entry name" value="Ricin_B-like_lectins"/>
</dbReference>
<dbReference type="InterPro" id="IPR000772">
    <property type="entry name" value="Ricin_B_lectin"/>
</dbReference>
<dbReference type="EMBL" id="JBBNFP010000002">
    <property type="protein sequence ID" value="MEQ2485667.1"/>
    <property type="molecule type" value="Genomic_DNA"/>
</dbReference>
<dbReference type="InterPro" id="IPR026444">
    <property type="entry name" value="Secre_tail"/>
</dbReference>
<evidence type="ECO:0000256" key="1">
    <source>
        <dbReference type="SAM" id="SignalP"/>
    </source>
</evidence>
<dbReference type="NCBIfam" id="TIGR04183">
    <property type="entry name" value="Por_Secre_tail"/>
    <property type="match status" value="1"/>
</dbReference>
<dbReference type="SUPFAM" id="SSF50370">
    <property type="entry name" value="Ricin B-like lectins"/>
    <property type="match status" value="1"/>
</dbReference>
<name>A0ABV1FMP6_9BACT</name>
<feature type="domain" description="Ricin B lectin" evidence="2">
    <location>
        <begin position="477"/>
        <end position="561"/>
    </location>
</feature>
<keyword evidence="4" id="KW-1185">Reference proteome</keyword>
<dbReference type="Pfam" id="PF08757">
    <property type="entry name" value="CotH"/>
    <property type="match status" value="1"/>
</dbReference>
<feature type="signal peptide" evidence="1">
    <location>
        <begin position="1"/>
        <end position="19"/>
    </location>
</feature>
<dbReference type="PROSITE" id="PS50231">
    <property type="entry name" value="RICIN_B_LECTIN"/>
    <property type="match status" value="1"/>
</dbReference>
<protein>
    <submittedName>
        <fullName evidence="3">CotH kinase family protein</fullName>
    </submittedName>
</protein>
<feature type="chain" id="PRO_5046003338" evidence="1">
    <location>
        <begin position="20"/>
        <end position="671"/>
    </location>
</feature>
<proteinExistence type="predicted"/>
<keyword evidence="3" id="KW-0808">Transferase</keyword>
<sequence length="671" mass="76574">MKRLLLPLLFTFWVMALCAQTYVRKTNLPCIYINTEGNKAVSSKETYMYATMVYVDENDQVTQYDSLQIRGRGNSTWGLRKKPYRIKFKEKQKFLGKGYAKAKSWTLLANAADKTMMRNAITSYMGDFLGMAFNPAAKFVDLELNGVYLGTYQISDQVDVRPHRVNVVEQDFPLTETSDISGGYLLEVDGFRDGNCFATSYYGVPIRIHRPDDDEIVAKQTAWINDYVNQFEWALISGDYTDEYKGYRRFVDSTSLANWYIATEVSANVDGFYSTYFYKDQNDPLLYWGPLWDYDIAYNNDYRTDRGGSNTTRQLMVNVAYNGSKVWVQRMWTDPWFARLVYRRYQKALSDGLVDFLHQKIDSVAALLDASQKLNYRKWGIDTRMYHEIVLYSSYKEYVNDLKQFVSDHTEFLSSAFAAKQPNGPVTPDTPSDATPPFVAENYYYRVLNAGNSMAIEGGAPDQIYSYFNQSDRLAEEWIIRPVGKYFSLVNRSLNKALNDPSPTANVGTQLGLAEVDTTDTRQLWDIMPQGTEGYYNLRNVYTNHIANLSGGSSNAYTNILSYTNDSRNGTSKNRLWYFKKGDKLSPEVTGIGAVEPDEYALAYNRDMGYLHFGSETPDALRFTVNVYDATGRKVGSFMASEKMDVNSLPSGVYVVSWTVGGHRRSAKFSK</sequence>
<keyword evidence="3" id="KW-0418">Kinase</keyword>
<evidence type="ECO:0000313" key="4">
    <source>
        <dbReference type="Proteomes" id="UP001487296"/>
    </source>
</evidence>
<dbReference type="CDD" id="cd00161">
    <property type="entry name" value="beta-trefoil_Ricin-like"/>
    <property type="match status" value="1"/>
</dbReference>
<accession>A0ABV1FMP6</accession>
<evidence type="ECO:0000313" key="3">
    <source>
        <dbReference type="EMBL" id="MEQ2485667.1"/>
    </source>
</evidence>